<comment type="caution">
    <text evidence="1">The sequence shown here is derived from an EMBL/GenBank/DDBJ whole genome shotgun (WGS) entry which is preliminary data.</text>
</comment>
<reference evidence="1" key="1">
    <citation type="submission" date="2020-10" db="EMBL/GenBank/DDBJ databases">
        <authorList>
            <person name="Gilroy R."/>
        </authorList>
    </citation>
    <scope>NUCLEOTIDE SEQUENCE</scope>
    <source>
        <strain evidence="1">CHK152-2994</strain>
    </source>
</reference>
<dbReference type="InterPro" id="IPR036249">
    <property type="entry name" value="Thioredoxin-like_sf"/>
</dbReference>
<dbReference type="Proteomes" id="UP000824139">
    <property type="component" value="Unassembled WGS sequence"/>
</dbReference>
<dbReference type="SUPFAM" id="SSF52833">
    <property type="entry name" value="Thioredoxin-like"/>
    <property type="match status" value="1"/>
</dbReference>
<organism evidence="1 2">
    <name type="scientific">Candidatus Scatenecus faecavium</name>
    <dbReference type="NCBI Taxonomy" id="2840915"/>
    <lineage>
        <taxon>Bacteria</taxon>
        <taxon>Candidatus Scatenecus</taxon>
    </lineage>
</organism>
<protein>
    <submittedName>
        <fullName evidence="1">(2Fe-2S) ferredoxin domain-containing protein</fullName>
    </submittedName>
</protein>
<accession>A0A9D1K3E2</accession>
<sequence length="82" mass="8798">MSKIIITVCMGSSCYARGNAANLEFIENYIKDNGLEAVIDLAGARCEGKCVSGPNVIINGIEYTEVDEDKLKEILDGLAQAD</sequence>
<dbReference type="CDD" id="cd02980">
    <property type="entry name" value="TRX_Fd_family"/>
    <property type="match status" value="1"/>
</dbReference>
<proteinExistence type="predicted"/>
<dbReference type="EMBL" id="DVJO01000001">
    <property type="protein sequence ID" value="HIS81983.1"/>
    <property type="molecule type" value="Genomic_DNA"/>
</dbReference>
<dbReference type="AlphaFoldDB" id="A0A9D1K3E2"/>
<dbReference type="Gene3D" id="3.40.30.10">
    <property type="entry name" value="Glutaredoxin"/>
    <property type="match status" value="1"/>
</dbReference>
<gene>
    <name evidence="1" type="ORF">IAD41_00020</name>
</gene>
<dbReference type="Pfam" id="PF01257">
    <property type="entry name" value="2Fe-2S_thioredx"/>
    <property type="match status" value="1"/>
</dbReference>
<evidence type="ECO:0000313" key="1">
    <source>
        <dbReference type="EMBL" id="HIS81983.1"/>
    </source>
</evidence>
<reference evidence="1" key="2">
    <citation type="journal article" date="2021" name="PeerJ">
        <title>Extensive microbial diversity within the chicken gut microbiome revealed by metagenomics and culture.</title>
        <authorList>
            <person name="Gilroy R."/>
            <person name="Ravi A."/>
            <person name="Getino M."/>
            <person name="Pursley I."/>
            <person name="Horton D.L."/>
            <person name="Alikhan N.F."/>
            <person name="Baker D."/>
            <person name="Gharbi K."/>
            <person name="Hall N."/>
            <person name="Watson M."/>
            <person name="Adriaenssens E.M."/>
            <person name="Foster-Nyarko E."/>
            <person name="Jarju S."/>
            <person name="Secka A."/>
            <person name="Antonio M."/>
            <person name="Oren A."/>
            <person name="Chaudhuri R.R."/>
            <person name="La Ragione R."/>
            <person name="Hildebrand F."/>
            <person name="Pallen M.J."/>
        </authorList>
    </citation>
    <scope>NUCLEOTIDE SEQUENCE</scope>
    <source>
        <strain evidence="1">CHK152-2994</strain>
    </source>
</reference>
<name>A0A9D1K3E2_9BACT</name>
<evidence type="ECO:0000313" key="2">
    <source>
        <dbReference type="Proteomes" id="UP000824139"/>
    </source>
</evidence>